<comment type="caution">
    <text evidence="1">The sequence shown here is derived from an EMBL/GenBank/DDBJ whole genome shotgun (WGS) entry which is preliminary data.</text>
</comment>
<dbReference type="AlphaFoldDB" id="C0EWH7"/>
<organism evidence="1 2">
    <name type="scientific">Anaerobutyricum hallii DSM 3353</name>
    <dbReference type="NCBI Taxonomy" id="411469"/>
    <lineage>
        <taxon>Bacteria</taxon>
        <taxon>Bacillati</taxon>
        <taxon>Bacillota</taxon>
        <taxon>Clostridia</taxon>
        <taxon>Lachnospirales</taxon>
        <taxon>Lachnospiraceae</taxon>
        <taxon>Anaerobutyricum</taxon>
    </lineage>
</organism>
<gene>
    <name evidence="1" type="ORF">EUBHAL_01765</name>
</gene>
<dbReference type="EMBL" id="ACEP01000081">
    <property type="protein sequence ID" value="EEG36357.1"/>
    <property type="molecule type" value="Genomic_DNA"/>
</dbReference>
<dbReference type="Proteomes" id="UP000003174">
    <property type="component" value="Unassembled WGS sequence"/>
</dbReference>
<accession>C0EWH7</accession>
<protein>
    <submittedName>
        <fullName evidence="1">Uncharacterized protein</fullName>
    </submittedName>
</protein>
<sequence>MYFLDSGYEILLKKYMELLTKEEGRYFLSAFPFSAYYSVY</sequence>
<reference evidence="1 2" key="1">
    <citation type="submission" date="2009-01" db="EMBL/GenBank/DDBJ databases">
        <authorList>
            <person name="Fulton L."/>
            <person name="Clifton S."/>
            <person name="Fulton B."/>
            <person name="Xu J."/>
            <person name="Minx P."/>
            <person name="Pepin K.H."/>
            <person name="Johnson M."/>
            <person name="Bhonagiri V."/>
            <person name="Nash W.E."/>
            <person name="Mardis E.R."/>
            <person name="Wilson R.K."/>
        </authorList>
    </citation>
    <scope>NUCLEOTIDE SEQUENCE [LARGE SCALE GENOMIC DNA]</scope>
    <source>
        <strain evidence="1 2">DSM 3353</strain>
    </source>
</reference>
<evidence type="ECO:0000313" key="1">
    <source>
        <dbReference type="EMBL" id="EEG36357.1"/>
    </source>
</evidence>
<reference evidence="1 2" key="2">
    <citation type="submission" date="2009-02" db="EMBL/GenBank/DDBJ databases">
        <title>Draft genome sequence of Eubacterium hallii (DSM 3353).</title>
        <authorList>
            <person name="Sudarsanam P."/>
            <person name="Ley R."/>
            <person name="Guruge J."/>
            <person name="Turnbaugh P.J."/>
            <person name="Mahowald M."/>
            <person name="Liep D."/>
            <person name="Gordon J."/>
        </authorList>
    </citation>
    <scope>NUCLEOTIDE SEQUENCE [LARGE SCALE GENOMIC DNA]</scope>
    <source>
        <strain evidence="1 2">DSM 3353</strain>
    </source>
</reference>
<evidence type="ECO:0000313" key="2">
    <source>
        <dbReference type="Proteomes" id="UP000003174"/>
    </source>
</evidence>
<proteinExistence type="predicted"/>
<name>C0EWH7_9FIRM</name>